<sequence length="384" mass="42812">MCASIFSKSASQCRSYGNGSQVIHFITNSHECGVRYSENETSEYELVLYIQNDRNIQQSSDEKMEVKCWPQEVQLRKVVALGGPQQSKLSAKSLYGGAEVDLQEMSVHNYSTLSYMSESLECRMDVMRGRIPFLKPIDGFIDLGQDVTLLIRIKEIDGIDSMVSRCYAHEGSHAVKQELTNTDGGIGIGYGMSGPVLHRIKRLALHGKQRKQRNVLRAIITGRELTANNNNEYNSRHSLSGITITSITNSHHLTDQHSIPGLSIPGLHSHKAITTIAPIREVYMDTKPSDQLHRSHQSDRWAQCLTRQLVLTIAALITMTIAVMSALTITCVTSYCPLKRKLLLFSDKSTQSHTSAYDMQTKHYPTHQTSARSLPVLSAPPSKP</sequence>
<evidence type="ECO:0000256" key="1">
    <source>
        <dbReference type="SAM" id="MobiDB-lite"/>
    </source>
</evidence>
<reference evidence="3" key="1">
    <citation type="submission" date="2020-11" db="EMBL/GenBank/DDBJ databases">
        <authorList>
            <person name="Tran Van P."/>
        </authorList>
    </citation>
    <scope>NUCLEOTIDE SEQUENCE</scope>
</reference>
<evidence type="ECO:0000256" key="2">
    <source>
        <dbReference type="SAM" id="Phobius"/>
    </source>
</evidence>
<dbReference type="PANTHER" id="PTHR46560:SF5">
    <property type="entry name" value="CYPHER, ISOFORM B"/>
    <property type="match status" value="1"/>
</dbReference>
<organism evidence="3">
    <name type="scientific">Oppiella nova</name>
    <dbReference type="NCBI Taxonomy" id="334625"/>
    <lineage>
        <taxon>Eukaryota</taxon>
        <taxon>Metazoa</taxon>
        <taxon>Ecdysozoa</taxon>
        <taxon>Arthropoda</taxon>
        <taxon>Chelicerata</taxon>
        <taxon>Arachnida</taxon>
        <taxon>Acari</taxon>
        <taxon>Acariformes</taxon>
        <taxon>Sarcoptiformes</taxon>
        <taxon>Oribatida</taxon>
        <taxon>Brachypylina</taxon>
        <taxon>Oppioidea</taxon>
        <taxon>Oppiidae</taxon>
        <taxon>Oppiella</taxon>
    </lineage>
</organism>
<evidence type="ECO:0008006" key="5">
    <source>
        <dbReference type="Google" id="ProtNLM"/>
    </source>
</evidence>
<dbReference type="PANTHER" id="PTHR46560">
    <property type="entry name" value="CYPHER, ISOFORM B"/>
    <property type="match status" value="1"/>
</dbReference>
<accession>A0A7R9QHL5</accession>
<gene>
    <name evidence="3" type="ORF">ONB1V03_LOCUS5077</name>
</gene>
<keyword evidence="2" id="KW-0472">Membrane</keyword>
<evidence type="ECO:0000313" key="3">
    <source>
        <dbReference type="EMBL" id="CAD7645185.1"/>
    </source>
</evidence>
<dbReference type="AlphaFoldDB" id="A0A7R9QHL5"/>
<evidence type="ECO:0000313" key="4">
    <source>
        <dbReference type="Proteomes" id="UP000728032"/>
    </source>
</evidence>
<keyword evidence="2" id="KW-1133">Transmembrane helix</keyword>
<dbReference type="OrthoDB" id="6351704at2759"/>
<protein>
    <recommendedName>
        <fullName evidence="5">ZP domain-containing protein</fullName>
    </recommendedName>
</protein>
<feature type="transmembrane region" description="Helical" evidence="2">
    <location>
        <begin position="309"/>
        <end position="338"/>
    </location>
</feature>
<proteinExistence type="predicted"/>
<feature type="region of interest" description="Disordered" evidence="1">
    <location>
        <begin position="365"/>
        <end position="384"/>
    </location>
</feature>
<dbReference type="Proteomes" id="UP000728032">
    <property type="component" value="Unassembled WGS sequence"/>
</dbReference>
<keyword evidence="4" id="KW-1185">Reference proteome</keyword>
<dbReference type="EMBL" id="OC916768">
    <property type="protein sequence ID" value="CAD7645185.1"/>
    <property type="molecule type" value="Genomic_DNA"/>
</dbReference>
<keyword evidence="2" id="KW-0812">Transmembrane</keyword>
<name>A0A7R9QHL5_9ACAR</name>
<dbReference type="EMBL" id="CAJPVJ010001943">
    <property type="protein sequence ID" value="CAG2165537.1"/>
    <property type="molecule type" value="Genomic_DNA"/>
</dbReference>